<dbReference type="InterPro" id="IPR002347">
    <property type="entry name" value="SDR_fam"/>
</dbReference>
<comment type="similarity">
    <text evidence="1">Belongs to the short-chain dehydrogenases/reductases (SDR) family.</text>
</comment>
<dbReference type="PRINTS" id="PR00081">
    <property type="entry name" value="GDHRDH"/>
</dbReference>
<dbReference type="PANTHER" id="PTHR42760:SF115">
    <property type="entry name" value="3-OXOACYL-[ACYL-CARRIER-PROTEIN] REDUCTASE FABG"/>
    <property type="match status" value="1"/>
</dbReference>
<dbReference type="InterPro" id="IPR020904">
    <property type="entry name" value="Sc_DH/Rdtase_CS"/>
</dbReference>
<dbReference type="STRING" id="311403.Arad_8179"/>
<name>B9JHX0_RHIR8</name>
<dbReference type="NCBIfam" id="NF004774">
    <property type="entry name" value="PRK06114.1"/>
    <property type="match status" value="1"/>
</dbReference>
<dbReference type="GO" id="GO:0005975">
    <property type="term" value="P:carbohydrate metabolic process"/>
    <property type="evidence" value="ECO:0007669"/>
    <property type="project" value="UniProtKB-ARBA"/>
</dbReference>
<sequence>MKKGRAMPDITLNAPKLFDLAGQIAFVTGAGSGIGQRIAIGLAQCGADVALLDRRDDDGLSTTAGFIRQAGRRSIQIAADVTNKASLAEAVERTEAELGHLSLAVNAAGIANANPAEEMEEDQYQTLMDINLKGVFLSCQAEARSMLKHGKGSIVNIASMSGVIVNRGLNQCHYNASKAGVIHMSKSMAMEWVGRGIRVNTISPGYTATPMNTRPEMIHQTKLFEEQTPMQRMAAVDEMVGPAVFLLSDAASFVTGVDLLVDGGFCAW</sequence>
<organism evidence="3 4">
    <name type="scientific">Rhizobium rhizogenes (strain K84 / ATCC BAA-868)</name>
    <name type="common">Agrobacterium radiobacter</name>
    <dbReference type="NCBI Taxonomy" id="311403"/>
    <lineage>
        <taxon>Bacteria</taxon>
        <taxon>Pseudomonadati</taxon>
        <taxon>Pseudomonadota</taxon>
        <taxon>Alphaproteobacteria</taxon>
        <taxon>Hyphomicrobiales</taxon>
        <taxon>Rhizobiaceae</taxon>
        <taxon>Rhizobium/Agrobacterium group</taxon>
        <taxon>Rhizobium</taxon>
    </lineage>
</organism>
<keyword evidence="2" id="KW-0560">Oxidoreductase</keyword>
<dbReference type="PROSITE" id="PS00061">
    <property type="entry name" value="ADH_SHORT"/>
    <property type="match status" value="1"/>
</dbReference>
<gene>
    <name evidence="3" type="ordered locus">Arad_8179</name>
</gene>
<dbReference type="PRINTS" id="PR00080">
    <property type="entry name" value="SDRFAMILY"/>
</dbReference>
<dbReference type="eggNOG" id="COG1028">
    <property type="taxonomic scope" value="Bacteria"/>
</dbReference>
<dbReference type="EMBL" id="CP000629">
    <property type="protein sequence ID" value="ACM29512.1"/>
    <property type="molecule type" value="Genomic_DNA"/>
</dbReference>
<reference evidence="3 4" key="1">
    <citation type="journal article" date="2009" name="J. Bacteriol.">
        <title>Genome sequences of three Agrobacterium biovars help elucidate the evolution of multichromosome genomes in bacteria.</title>
        <authorList>
            <person name="Slater S.C."/>
            <person name="Goldman B.S."/>
            <person name="Goodner B."/>
            <person name="Setubal J.C."/>
            <person name="Farrand S.K."/>
            <person name="Nester E.W."/>
            <person name="Burr T.J."/>
            <person name="Banta L."/>
            <person name="Dickerman A.W."/>
            <person name="Paulsen I."/>
            <person name="Otten L."/>
            <person name="Suen G."/>
            <person name="Welch R."/>
            <person name="Almeida N.F."/>
            <person name="Arnold F."/>
            <person name="Burton O.T."/>
            <person name="Du Z."/>
            <person name="Ewing A."/>
            <person name="Godsy E."/>
            <person name="Heisel S."/>
            <person name="Houmiel K.L."/>
            <person name="Jhaveri J."/>
            <person name="Lu J."/>
            <person name="Miller N.M."/>
            <person name="Norton S."/>
            <person name="Chen Q."/>
            <person name="Phoolcharoen W."/>
            <person name="Ohlin V."/>
            <person name="Ondrusek D."/>
            <person name="Pride N."/>
            <person name="Stricklin S.L."/>
            <person name="Sun J."/>
            <person name="Wheeler C."/>
            <person name="Wilson L."/>
            <person name="Zhu H."/>
            <person name="Wood D.W."/>
        </authorList>
    </citation>
    <scope>NUCLEOTIDE SEQUENCE [LARGE SCALE GENOMIC DNA]</scope>
    <source>
        <strain evidence="4">K84 / ATCC BAA-868</strain>
    </source>
</reference>
<proteinExistence type="inferred from homology"/>
<evidence type="ECO:0000313" key="4">
    <source>
        <dbReference type="Proteomes" id="UP000001600"/>
    </source>
</evidence>
<dbReference type="AlphaFoldDB" id="B9JHX0"/>
<dbReference type="Gene3D" id="3.40.50.720">
    <property type="entry name" value="NAD(P)-binding Rossmann-like Domain"/>
    <property type="match status" value="1"/>
</dbReference>
<dbReference type="SUPFAM" id="SSF51735">
    <property type="entry name" value="NAD(P)-binding Rossmann-fold domains"/>
    <property type="match status" value="1"/>
</dbReference>
<dbReference type="GO" id="GO:0016616">
    <property type="term" value="F:oxidoreductase activity, acting on the CH-OH group of donors, NAD or NADP as acceptor"/>
    <property type="evidence" value="ECO:0007669"/>
    <property type="project" value="UniProtKB-ARBA"/>
</dbReference>
<dbReference type="FunFam" id="3.40.50.720:FF:000240">
    <property type="entry name" value="SDR family oxidoreductase"/>
    <property type="match status" value="1"/>
</dbReference>
<protein>
    <submittedName>
        <fullName evidence="3">Short chain dehydrogenase protein</fullName>
    </submittedName>
</protein>
<dbReference type="KEGG" id="ara:Arad_8179"/>
<accession>B9JHX0</accession>
<dbReference type="HOGENOM" id="CLU_010194_1_1_5"/>
<dbReference type="Proteomes" id="UP000001600">
    <property type="component" value="Chromosome 2"/>
</dbReference>
<evidence type="ECO:0000256" key="1">
    <source>
        <dbReference type="ARBA" id="ARBA00006484"/>
    </source>
</evidence>
<evidence type="ECO:0000313" key="3">
    <source>
        <dbReference type="EMBL" id="ACM29512.1"/>
    </source>
</evidence>
<dbReference type="Pfam" id="PF13561">
    <property type="entry name" value="adh_short_C2"/>
    <property type="match status" value="1"/>
</dbReference>
<dbReference type="PANTHER" id="PTHR42760">
    <property type="entry name" value="SHORT-CHAIN DEHYDROGENASES/REDUCTASES FAMILY MEMBER"/>
    <property type="match status" value="1"/>
</dbReference>
<dbReference type="InterPro" id="IPR036291">
    <property type="entry name" value="NAD(P)-bd_dom_sf"/>
</dbReference>
<evidence type="ECO:0000256" key="2">
    <source>
        <dbReference type="ARBA" id="ARBA00023002"/>
    </source>
</evidence>